<accession>A0A814SQU3</accession>
<dbReference type="EMBL" id="CAJNOC010011433">
    <property type="protein sequence ID" value="CAF1147975.1"/>
    <property type="molecule type" value="Genomic_DNA"/>
</dbReference>
<comment type="caution">
    <text evidence="1">The sequence shown here is derived from an EMBL/GenBank/DDBJ whole genome shotgun (WGS) entry which is preliminary data.</text>
</comment>
<proteinExistence type="predicted"/>
<feature type="non-terminal residue" evidence="1">
    <location>
        <position position="1"/>
    </location>
</feature>
<protein>
    <submittedName>
        <fullName evidence="1">Uncharacterized protein</fullName>
    </submittedName>
</protein>
<evidence type="ECO:0000313" key="2">
    <source>
        <dbReference type="Proteomes" id="UP000663879"/>
    </source>
</evidence>
<keyword evidence="2" id="KW-1185">Reference proteome</keyword>
<sequence>MEIRFARTIQNVYPSIGFSRIKGFTIENIPNFNERPKQLGLVVGYSNFRFFYKNTPVKACSQLTNITPSIFVNQFIYNQLKIERSFSILKICPLIFQNADISFFSLSFYSATFYLNKKLSFENIDSILGHYLNSFKDLFSVVIAGDIESIQLDIFRHFTNLKFLAFDGQNIRNLIHKIGIEWIKSLN</sequence>
<reference evidence="1" key="1">
    <citation type="submission" date="2021-02" db="EMBL/GenBank/DDBJ databases">
        <authorList>
            <person name="Nowell W R."/>
        </authorList>
    </citation>
    <scope>NUCLEOTIDE SEQUENCE</scope>
    <source>
        <strain evidence="1">Ploen Becks lab</strain>
    </source>
</reference>
<gene>
    <name evidence="1" type="ORF">OXX778_LOCUS23173</name>
</gene>
<organism evidence="1 2">
    <name type="scientific">Brachionus calyciflorus</name>
    <dbReference type="NCBI Taxonomy" id="104777"/>
    <lineage>
        <taxon>Eukaryota</taxon>
        <taxon>Metazoa</taxon>
        <taxon>Spiralia</taxon>
        <taxon>Gnathifera</taxon>
        <taxon>Rotifera</taxon>
        <taxon>Eurotatoria</taxon>
        <taxon>Monogononta</taxon>
        <taxon>Pseudotrocha</taxon>
        <taxon>Ploima</taxon>
        <taxon>Brachionidae</taxon>
        <taxon>Brachionus</taxon>
    </lineage>
</organism>
<dbReference type="Proteomes" id="UP000663879">
    <property type="component" value="Unassembled WGS sequence"/>
</dbReference>
<dbReference type="AlphaFoldDB" id="A0A814SQU3"/>
<evidence type="ECO:0000313" key="1">
    <source>
        <dbReference type="EMBL" id="CAF1147975.1"/>
    </source>
</evidence>
<name>A0A814SQU3_9BILA</name>